<keyword evidence="3" id="KW-0285">Flavoprotein</keyword>
<proteinExistence type="inferred from homology"/>
<evidence type="ECO:0000256" key="6">
    <source>
        <dbReference type="ARBA" id="ARBA00023033"/>
    </source>
</evidence>
<comment type="cofactor">
    <cofactor evidence="1">
        <name>FAD</name>
        <dbReference type="ChEBI" id="CHEBI:57692"/>
    </cofactor>
</comment>
<comment type="caution">
    <text evidence="7">The sequence shown here is derived from an EMBL/GenBank/DDBJ whole genome shotgun (WGS) entry which is preliminary data.</text>
</comment>
<dbReference type="RefSeq" id="WP_371393219.1">
    <property type="nucleotide sequence ID" value="NZ_CP163421.1"/>
</dbReference>
<keyword evidence="4" id="KW-0274">FAD</keyword>
<comment type="similarity">
    <text evidence="2">Belongs to the FAD-binding monooxygenase family.</text>
</comment>
<dbReference type="Pfam" id="PF00743">
    <property type="entry name" value="FMO-like"/>
    <property type="match status" value="1"/>
</dbReference>
<keyword evidence="5 7" id="KW-0560">Oxidoreductase</keyword>
<evidence type="ECO:0000313" key="8">
    <source>
        <dbReference type="Proteomes" id="UP001596024"/>
    </source>
</evidence>
<dbReference type="InterPro" id="IPR051820">
    <property type="entry name" value="FAD-binding_MO"/>
</dbReference>
<dbReference type="PRINTS" id="PR00411">
    <property type="entry name" value="PNDRDTASEI"/>
</dbReference>
<keyword evidence="6 7" id="KW-0503">Monooxygenase</keyword>
<dbReference type="GO" id="GO:0004497">
    <property type="term" value="F:monooxygenase activity"/>
    <property type="evidence" value="ECO:0007669"/>
    <property type="project" value="UniProtKB-KW"/>
</dbReference>
<organism evidence="7 8">
    <name type="scientific">Glycocaulis abyssi</name>
    <dbReference type="NCBI Taxonomy" id="1433403"/>
    <lineage>
        <taxon>Bacteria</taxon>
        <taxon>Pseudomonadati</taxon>
        <taxon>Pseudomonadota</taxon>
        <taxon>Alphaproteobacteria</taxon>
        <taxon>Maricaulales</taxon>
        <taxon>Maricaulaceae</taxon>
        <taxon>Glycocaulis</taxon>
    </lineage>
</organism>
<dbReference type="Gene3D" id="3.50.50.60">
    <property type="entry name" value="FAD/NAD(P)-binding domain"/>
    <property type="match status" value="2"/>
</dbReference>
<evidence type="ECO:0000256" key="5">
    <source>
        <dbReference type="ARBA" id="ARBA00023002"/>
    </source>
</evidence>
<dbReference type="Proteomes" id="UP001596024">
    <property type="component" value="Unassembled WGS sequence"/>
</dbReference>
<accession>A0ABV9NEG9</accession>
<evidence type="ECO:0000256" key="4">
    <source>
        <dbReference type="ARBA" id="ARBA00022827"/>
    </source>
</evidence>
<evidence type="ECO:0000256" key="1">
    <source>
        <dbReference type="ARBA" id="ARBA00001974"/>
    </source>
</evidence>
<evidence type="ECO:0000313" key="7">
    <source>
        <dbReference type="EMBL" id="MFC4725674.1"/>
    </source>
</evidence>
<dbReference type="SUPFAM" id="SSF51905">
    <property type="entry name" value="FAD/NAD(P)-binding domain"/>
    <property type="match status" value="1"/>
</dbReference>
<dbReference type="EC" id="1.14.13.-" evidence="7"/>
<dbReference type="InterPro" id="IPR020946">
    <property type="entry name" value="Flavin_mOase-like"/>
</dbReference>
<sequence>MADNQAQSVDVLIVGAGISGIGAAWHLQHRAPGQSYAIIEARAQIGGTWDLFRYPGIRSDSDMYTFGYNFRPWVDGKVFADGPSIRRYVTDTAREAGIDWHIRFDTRVISASWDSGTARWTVAMEGPEGRQALTARFLMICSGYYRYEQGHMPEFEGLADFAGEIIHPQKWPEGHDYAGKRVVIIGSGATAVTLVPAMAEKAAHVTMLQRSPSYIAARPSRDAVADALRKVLPGRLAYTLSRVKNIALSMFFFQLSRVWPDFVKRGVIKAIRAELGEDFDVERHFSPRYNPWDQRFCLAPDGDFFAALKGGKASIVTDHIERFEKGGIRLKSGELIEADLIVPATGLEMQVGGGMDISVDGESVVPANKITYRGMMLSGVPNAALAFGYTNASWTLKIDLTAERVCRLLNHMERQGHDYCVPVPPTDIELAPLLDFSSGYVQRALPHLPRQGTKAPWRTYQNYVQDMLTIRYGRLEDGHLRFRKAKGTASAAEPVARAAE</sequence>
<gene>
    <name evidence="7" type="ORF">ACFPB0_10270</name>
</gene>
<keyword evidence="8" id="KW-1185">Reference proteome</keyword>
<evidence type="ECO:0000256" key="2">
    <source>
        <dbReference type="ARBA" id="ARBA00010139"/>
    </source>
</evidence>
<dbReference type="Pfam" id="PF13450">
    <property type="entry name" value="NAD_binding_8"/>
    <property type="match status" value="1"/>
</dbReference>
<evidence type="ECO:0000256" key="3">
    <source>
        <dbReference type="ARBA" id="ARBA00022630"/>
    </source>
</evidence>
<dbReference type="PANTHER" id="PTHR43872:SF1">
    <property type="entry name" value="MONOOXYGENASE, PUTATIVE (AFU_ORTHOLOGUE AFUA_8G02570)-RELATED"/>
    <property type="match status" value="1"/>
</dbReference>
<protein>
    <submittedName>
        <fullName evidence="7">Flavin-containing monooxygenase</fullName>
        <ecNumber evidence="7">1.14.13.-</ecNumber>
    </submittedName>
</protein>
<reference evidence="8" key="1">
    <citation type="journal article" date="2019" name="Int. J. Syst. Evol. Microbiol.">
        <title>The Global Catalogue of Microorganisms (GCM) 10K type strain sequencing project: providing services to taxonomists for standard genome sequencing and annotation.</title>
        <authorList>
            <consortium name="The Broad Institute Genomics Platform"/>
            <consortium name="The Broad Institute Genome Sequencing Center for Infectious Disease"/>
            <person name="Wu L."/>
            <person name="Ma J."/>
        </authorList>
    </citation>
    <scope>NUCLEOTIDE SEQUENCE [LARGE SCALE GENOMIC DNA]</scope>
    <source>
        <strain evidence="8">CCUG 62981</strain>
    </source>
</reference>
<name>A0ABV9NEG9_9PROT</name>
<dbReference type="InterPro" id="IPR036188">
    <property type="entry name" value="FAD/NAD-bd_sf"/>
</dbReference>
<dbReference type="PANTHER" id="PTHR43872">
    <property type="entry name" value="MONOOXYGENASE, PUTATIVE (AFU_ORTHOLOGUE AFUA_8G02570)-RELATED"/>
    <property type="match status" value="1"/>
</dbReference>
<dbReference type="EMBL" id="JBHSGQ010000004">
    <property type="protein sequence ID" value="MFC4725674.1"/>
    <property type="molecule type" value="Genomic_DNA"/>
</dbReference>